<dbReference type="GO" id="GO:0004176">
    <property type="term" value="F:ATP-dependent peptidase activity"/>
    <property type="evidence" value="ECO:0007669"/>
    <property type="project" value="InterPro"/>
</dbReference>
<dbReference type="Gene3D" id="3.30.230.10">
    <property type="match status" value="1"/>
</dbReference>
<gene>
    <name evidence="3" type="ORF">G3I38_23025</name>
</gene>
<organism evidence="3">
    <name type="scientific">Streptomyces sp. SID7958</name>
    <dbReference type="NCBI Taxonomy" id="2706093"/>
    <lineage>
        <taxon>Bacteria</taxon>
        <taxon>Bacillati</taxon>
        <taxon>Actinomycetota</taxon>
        <taxon>Actinomycetes</taxon>
        <taxon>Kitasatosporales</taxon>
        <taxon>Streptomycetaceae</taxon>
        <taxon>Streptomyces</taxon>
    </lineage>
</organism>
<name>A0A6G3U7K7_9ACTN</name>
<feature type="non-terminal residue" evidence="3">
    <location>
        <position position="1"/>
    </location>
</feature>
<accession>A0A6G3U7K7</accession>
<dbReference type="GO" id="GO:0006508">
    <property type="term" value="P:proteolysis"/>
    <property type="evidence" value="ECO:0007669"/>
    <property type="project" value="InterPro"/>
</dbReference>
<comment type="caution">
    <text evidence="3">The sequence shown here is derived from an EMBL/GenBank/DDBJ whole genome shotgun (WGS) entry which is preliminary data.</text>
</comment>
<dbReference type="EMBL" id="JAAGMU010001185">
    <property type="protein sequence ID" value="NEC82040.1"/>
    <property type="molecule type" value="Genomic_DNA"/>
</dbReference>
<sequence length="63" mass="6532">LAAHRAGVRTVIIPKRNEADLDDVPAQVLDKLDVHAVTDVRQVLELALAPAVNGAETGVPAAA</sequence>
<comment type="caution">
    <text evidence="1">Lacks conserved residue(s) required for the propagation of feature annotation.</text>
</comment>
<evidence type="ECO:0000313" key="3">
    <source>
        <dbReference type="EMBL" id="NEC82040.1"/>
    </source>
</evidence>
<dbReference type="GO" id="GO:0004252">
    <property type="term" value="F:serine-type endopeptidase activity"/>
    <property type="evidence" value="ECO:0007669"/>
    <property type="project" value="InterPro"/>
</dbReference>
<dbReference type="PROSITE" id="PS51786">
    <property type="entry name" value="LON_PROTEOLYTIC"/>
    <property type="match status" value="1"/>
</dbReference>
<dbReference type="InterPro" id="IPR014721">
    <property type="entry name" value="Ribsml_uS5_D2-typ_fold_subgr"/>
</dbReference>
<dbReference type="SUPFAM" id="SSF54211">
    <property type="entry name" value="Ribosomal protein S5 domain 2-like"/>
    <property type="match status" value="1"/>
</dbReference>
<dbReference type="InterPro" id="IPR008269">
    <property type="entry name" value="Lon_proteolytic"/>
</dbReference>
<feature type="domain" description="Lon proteolytic" evidence="2">
    <location>
        <begin position="1"/>
        <end position="50"/>
    </location>
</feature>
<dbReference type="RefSeq" id="WP_164337295.1">
    <property type="nucleotide sequence ID" value="NZ_JAAGMU010001185.1"/>
</dbReference>
<protein>
    <recommendedName>
        <fullName evidence="2">Lon proteolytic domain-containing protein</fullName>
    </recommendedName>
</protein>
<dbReference type="Pfam" id="PF05362">
    <property type="entry name" value="Lon_C"/>
    <property type="match status" value="1"/>
</dbReference>
<evidence type="ECO:0000256" key="1">
    <source>
        <dbReference type="PROSITE-ProRule" id="PRU01122"/>
    </source>
</evidence>
<evidence type="ECO:0000259" key="2">
    <source>
        <dbReference type="PROSITE" id="PS51786"/>
    </source>
</evidence>
<reference evidence="3" key="1">
    <citation type="submission" date="2020-01" db="EMBL/GenBank/DDBJ databases">
        <title>Insect and environment-associated Actinomycetes.</title>
        <authorList>
            <person name="Currrie C."/>
            <person name="Chevrette M."/>
            <person name="Carlson C."/>
            <person name="Stubbendieck R."/>
            <person name="Wendt-Pienkowski E."/>
        </authorList>
    </citation>
    <scope>NUCLEOTIDE SEQUENCE</scope>
    <source>
        <strain evidence="3">SID7958</strain>
    </source>
</reference>
<dbReference type="InterPro" id="IPR020568">
    <property type="entry name" value="Ribosomal_Su5_D2-typ_SF"/>
</dbReference>
<dbReference type="AlphaFoldDB" id="A0A6G3U7K7"/>
<proteinExistence type="predicted"/>